<dbReference type="Gene3D" id="1.10.472.10">
    <property type="entry name" value="Cyclin-like"/>
    <property type="match status" value="2"/>
</dbReference>
<dbReference type="Pfam" id="PF00134">
    <property type="entry name" value="Cyclin_N"/>
    <property type="match status" value="1"/>
</dbReference>
<comment type="similarity">
    <text evidence="1">Belongs to the cyclin family.</text>
</comment>
<organism evidence="4 5">
    <name type="scientific">Meira miltonrushii</name>
    <dbReference type="NCBI Taxonomy" id="1280837"/>
    <lineage>
        <taxon>Eukaryota</taxon>
        <taxon>Fungi</taxon>
        <taxon>Dikarya</taxon>
        <taxon>Basidiomycota</taxon>
        <taxon>Ustilaginomycotina</taxon>
        <taxon>Exobasidiomycetes</taxon>
        <taxon>Exobasidiales</taxon>
        <taxon>Brachybasidiaceae</taxon>
        <taxon>Meira</taxon>
    </lineage>
</organism>
<feature type="domain" description="Cyclin-like" evidence="3">
    <location>
        <begin position="192"/>
        <end position="290"/>
    </location>
</feature>
<evidence type="ECO:0000256" key="2">
    <source>
        <dbReference type="SAM" id="MobiDB-lite"/>
    </source>
</evidence>
<dbReference type="InParanoid" id="A0A316VAM9"/>
<dbReference type="InterPro" id="IPR006671">
    <property type="entry name" value="Cyclin_N"/>
</dbReference>
<dbReference type="Proteomes" id="UP000245771">
    <property type="component" value="Unassembled WGS sequence"/>
</dbReference>
<proteinExistence type="inferred from homology"/>
<feature type="region of interest" description="Disordered" evidence="2">
    <location>
        <begin position="115"/>
        <end position="147"/>
    </location>
</feature>
<evidence type="ECO:0000313" key="5">
    <source>
        <dbReference type="Proteomes" id="UP000245771"/>
    </source>
</evidence>
<accession>A0A316VAM9</accession>
<dbReference type="CDD" id="cd20532">
    <property type="entry name" value="CYCLIN_CCNL_rpt1"/>
    <property type="match status" value="1"/>
</dbReference>
<evidence type="ECO:0000256" key="1">
    <source>
        <dbReference type="RuleBase" id="RU000383"/>
    </source>
</evidence>
<dbReference type="InterPro" id="IPR013763">
    <property type="entry name" value="Cyclin-like_dom"/>
</dbReference>
<evidence type="ECO:0000313" key="4">
    <source>
        <dbReference type="EMBL" id="PWN34657.1"/>
    </source>
</evidence>
<dbReference type="InterPro" id="IPR043198">
    <property type="entry name" value="Cyclin/Ssn8"/>
</dbReference>
<keyword evidence="5" id="KW-1185">Reference proteome</keyword>
<gene>
    <name evidence="4" type="ORF">FA14DRAFT_160169</name>
</gene>
<dbReference type="PANTHER" id="PTHR10026">
    <property type="entry name" value="CYCLIN"/>
    <property type="match status" value="1"/>
</dbReference>
<protein>
    <submittedName>
        <fullName evidence="4">Cyclin-like protein</fullName>
    </submittedName>
</protein>
<dbReference type="CDD" id="cd20533">
    <property type="entry name" value="CYCLIN_CCNL_rpt2"/>
    <property type="match status" value="1"/>
</dbReference>
<feature type="compositionally biased region" description="Basic residues" evidence="2">
    <location>
        <begin position="115"/>
        <end position="132"/>
    </location>
</feature>
<dbReference type="InterPro" id="IPR036915">
    <property type="entry name" value="Cyclin-like_sf"/>
</dbReference>
<dbReference type="AlphaFoldDB" id="A0A316VAM9"/>
<dbReference type="STRING" id="1280837.A0A316VAM9"/>
<sequence>MPQLLNTLATKEQVTCTPSRQDGIPCDLEDEIRVYGCRLIQEAGMLLGLPQVTMACAQVLFQRFWFVSSLRQFRMLDIAMGCLFLSSKLEETPKRIRDLINVFDYLVKRDQHQAKYRPGPRSHQLGKARRKANTASTSNGTANHHAQIPPFEYKPMTYFANEFYDTKDALVIAEMQILKRLGFQVQVNLPYATMVNYLQLLGLTGSQTQDSPVAHDGQTFAQLAWAILNDSLQTTIYCLFPPHVVAVSAIYLTSTLVKVSPPLPQQPKPWWELFDVSREEVRIVCSHIMRLYNDDPGEQSDSTKPTNDQPYVEASGGMASRVREEWGGLAEFSDRNAIRDWLSYYGSSSTKGKDG</sequence>
<dbReference type="OrthoDB" id="10264655at2759"/>
<feature type="compositionally biased region" description="Polar residues" evidence="2">
    <location>
        <begin position="133"/>
        <end position="144"/>
    </location>
</feature>
<dbReference type="FunCoup" id="A0A316VAM9">
    <property type="interactions" value="161"/>
</dbReference>
<dbReference type="SMART" id="SM00385">
    <property type="entry name" value="CYCLIN"/>
    <property type="match status" value="2"/>
</dbReference>
<feature type="compositionally biased region" description="Polar residues" evidence="2">
    <location>
        <begin position="299"/>
        <end position="309"/>
    </location>
</feature>
<keyword evidence="1" id="KW-0195">Cyclin</keyword>
<dbReference type="SUPFAM" id="SSF47954">
    <property type="entry name" value="Cyclin-like"/>
    <property type="match status" value="2"/>
</dbReference>
<dbReference type="GeneID" id="37020334"/>
<dbReference type="EMBL" id="KZ819603">
    <property type="protein sequence ID" value="PWN34657.1"/>
    <property type="molecule type" value="Genomic_DNA"/>
</dbReference>
<dbReference type="GO" id="GO:0016538">
    <property type="term" value="F:cyclin-dependent protein serine/threonine kinase regulator activity"/>
    <property type="evidence" value="ECO:0007669"/>
    <property type="project" value="InterPro"/>
</dbReference>
<feature type="domain" description="Cyclin-like" evidence="3">
    <location>
        <begin position="38"/>
        <end position="179"/>
    </location>
</feature>
<feature type="region of interest" description="Disordered" evidence="2">
    <location>
        <begin position="294"/>
        <end position="317"/>
    </location>
</feature>
<dbReference type="GO" id="GO:0006357">
    <property type="term" value="P:regulation of transcription by RNA polymerase II"/>
    <property type="evidence" value="ECO:0007669"/>
    <property type="project" value="InterPro"/>
</dbReference>
<reference evidence="4 5" key="1">
    <citation type="journal article" date="2018" name="Mol. Biol. Evol.">
        <title>Broad Genomic Sampling Reveals a Smut Pathogenic Ancestry of the Fungal Clade Ustilaginomycotina.</title>
        <authorList>
            <person name="Kijpornyongpan T."/>
            <person name="Mondo S.J."/>
            <person name="Barry K."/>
            <person name="Sandor L."/>
            <person name="Lee J."/>
            <person name="Lipzen A."/>
            <person name="Pangilinan J."/>
            <person name="LaButti K."/>
            <person name="Hainaut M."/>
            <person name="Henrissat B."/>
            <person name="Grigoriev I.V."/>
            <person name="Spatafora J.W."/>
            <person name="Aime M.C."/>
        </authorList>
    </citation>
    <scope>NUCLEOTIDE SEQUENCE [LARGE SCALE GENOMIC DNA]</scope>
    <source>
        <strain evidence="4 5">MCA 3882</strain>
    </source>
</reference>
<dbReference type="PIRSF" id="PIRSF036580">
    <property type="entry name" value="Cyclin_L"/>
    <property type="match status" value="1"/>
</dbReference>
<dbReference type="RefSeq" id="XP_025354959.1">
    <property type="nucleotide sequence ID" value="XM_025498553.1"/>
</dbReference>
<name>A0A316VAM9_9BASI</name>
<evidence type="ECO:0000259" key="3">
    <source>
        <dbReference type="SMART" id="SM00385"/>
    </source>
</evidence>